<dbReference type="PANTHER" id="PTHR24260:SF136">
    <property type="entry name" value="GH08193P-RELATED"/>
    <property type="match status" value="1"/>
</dbReference>
<dbReference type="RefSeq" id="WP_061833850.1">
    <property type="nucleotide sequence ID" value="NZ_LUKE01000001.1"/>
</dbReference>
<dbReference type="InterPro" id="IPR043504">
    <property type="entry name" value="Peptidase_S1_PA_chymotrypsin"/>
</dbReference>
<dbReference type="Pfam" id="PF00089">
    <property type="entry name" value="Trypsin"/>
    <property type="match status" value="1"/>
</dbReference>
<dbReference type="AlphaFoldDB" id="A0A150WPN1"/>
<dbReference type="GO" id="GO:0006508">
    <property type="term" value="P:proteolysis"/>
    <property type="evidence" value="ECO:0007669"/>
    <property type="project" value="InterPro"/>
</dbReference>
<dbReference type="InterPro" id="IPR001314">
    <property type="entry name" value="Peptidase_S1A"/>
</dbReference>
<dbReference type="PROSITE" id="PS50240">
    <property type="entry name" value="TRYPSIN_DOM"/>
    <property type="match status" value="1"/>
</dbReference>
<keyword evidence="1" id="KW-0732">Signal</keyword>
<dbReference type="PROSITE" id="PS00134">
    <property type="entry name" value="TRYPSIN_HIS"/>
    <property type="match status" value="1"/>
</dbReference>
<dbReference type="Gene3D" id="2.40.10.10">
    <property type="entry name" value="Trypsin-like serine proteases"/>
    <property type="match status" value="1"/>
</dbReference>
<protein>
    <submittedName>
        <fullName evidence="3">Phosphotrypsin</fullName>
    </submittedName>
</protein>
<comment type="caution">
    <text evidence="3">The sequence shown here is derived from an EMBL/GenBank/DDBJ whole genome shotgun (WGS) entry which is preliminary data.</text>
</comment>
<dbReference type="Proteomes" id="UP000075320">
    <property type="component" value="Unassembled WGS sequence"/>
</dbReference>
<keyword evidence="4" id="KW-1185">Reference proteome</keyword>
<proteinExistence type="predicted"/>
<dbReference type="GO" id="GO:0004252">
    <property type="term" value="F:serine-type endopeptidase activity"/>
    <property type="evidence" value="ECO:0007669"/>
    <property type="project" value="InterPro"/>
</dbReference>
<dbReference type="InterPro" id="IPR018114">
    <property type="entry name" value="TRYPSIN_HIS"/>
</dbReference>
<feature type="domain" description="Peptidase S1" evidence="2">
    <location>
        <begin position="34"/>
        <end position="276"/>
    </location>
</feature>
<dbReference type="SMART" id="SM00020">
    <property type="entry name" value="Tryp_SPc"/>
    <property type="match status" value="1"/>
</dbReference>
<feature type="signal peptide" evidence="1">
    <location>
        <begin position="1"/>
        <end position="23"/>
    </location>
</feature>
<dbReference type="InterPro" id="IPR009003">
    <property type="entry name" value="Peptidase_S1_PA"/>
</dbReference>
<dbReference type="EMBL" id="LUKE01000001">
    <property type="protein sequence ID" value="KYG66284.1"/>
    <property type="molecule type" value="Genomic_DNA"/>
</dbReference>
<organism evidence="3 4">
    <name type="scientific">Bdellovibrio bacteriovorus</name>
    <dbReference type="NCBI Taxonomy" id="959"/>
    <lineage>
        <taxon>Bacteria</taxon>
        <taxon>Pseudomonadati</taxon>
        <taxon>Bdellovibrionota</taxon>
        <taxon>Bdellovibrionia</taxon>
        <taxon>Bdellovibrionales</taxon>
        <taxon>Pseudobdellovibrionaceae</taxon>
        <taxon>Bdellovibrio</taxon>
    </lineage>
</organism>
<dbReference type="SUPFAM" id="SSF50494">
    <property type="entry name" value="Trypsin-like serine proteases"/>
    <property type="match status" value="1"/>
</dbReference>
<evidence type="ECO:0000313" key="3">
    <source>
        <dbReference type="EMBL" id="KYG66284.1"/>
    </source>
</evidence>
<accession>A0A150WPN1</accession>
<name>A0A150WPN1_BDEBC</name>
<dbReference type="PANTHER" id="PTHR24260">
    <property type="match status" value="1"/>
</dbReference>
<gene>
    <name evidence="3" type="ORF">AZI86_04285</name>
</gene>
<evidence type="ECO:0000259" key="2">
    <source>
        <dbReference type="PROSITE" id="PS50240"/>
    </source>
</evidence>
<dbReference type="PRINTS" id="PR00722">
    <property type="entry name" value="CHYMOTRYPSIN"/>
</dbReference>
<evidence type="ECO:0000256" key="1">
    <source>
        <dbReference type="SAM" id="SignalP"/>
    </source>
</evidence>
<evidence type="ECO:0000313" key="4">
    <source>
        <dbReference type="Proteomes" id="UP000075320"/>
    </source>
</evidence>
<dbReference type="InterPro" id="IPR001254">
    <property type="entry name" value="Trypsin_dom"/>
</dbReference>
<dbReference type="InterPro" id="IPR051333">
    <property type="entry name" value="CLIP_Serine_Protease"/>
</dbReference>
<sequence>MKTNLYVLSFIVLCLTACGNSHHNENLENINEAIIGGQETPKDHLASRYLALIYDKATDNYCTAMLIRKNILLTAGHCIKSSADQITVAFGNRPLAGDYVIRRADKVLVHPDYKNHNVNRNDLALVLIKDSAPEGYEPLAIPEESFVVEPGMIFTAAGYGRITGVTDPTGRDTQGSGFLRHVDLQIDGFSEDGTQFYVDQTNGKGICHGDSGGPAMMRFKGEDYVIGIASAISWLVPGELSDKAKKEYLEKQNVCAHKSIYISVKQYRDWINDSIKNLLK</sequence>
<dbReference type="OrthoDB" id="5290116at2"/>
<feature type="chain" id="PRO_5007573466" evidence="1">
    <location>
        <begin position="24"/>
        <end position="280"/>
    </location>
</feature>
<reference evidence="3 4" key="1">
    <citation type="submission" date="2016-03" db="EMBL/GenBank/DDBJ databases">
        <authorList>
            <person name="Ploux O."/>
        </authorList>
    </citation>
    <scope>NUCLEOTIDE SEQUENCE [LARGE SCALE GENOMIC DNA]</scope>
    <source>
        <strain evidence="3 4">R0</strain>
    </source>
</reference>